<dbReference type="Gene3D" id="4.10.410.10">
    <property type="entry name" value="Pancreatic trypsin inhibitor Kunitz domain"/>
    <property type="match status" value="2"/>
</dbReference>
<dbReference type="Gene3D" id="4.10.75.10">
    <property type="entry name" value="Elafin-like"/>
    <property type="match status" value="6"/>
</dbReference>
<name>A0AA35PAC6_9SAUR</name>
<proteinExistence type="inferred from homology"/>
<reference evidence="7" key="1">
    <citation type="submission" date="2022-12" db="EMBL/GenBank/DDBJ databases">
        <authorList>
            <person name="Alioto T."/>
            <person name="Alioto T."/>
            <person name="Gomez Garrido J."/>
        </authorList>
    </citation>
    <scope>NUCLEOTIDE SEQUENCE</scope>
</reference>
<dbReference type="Pfam" id="PF00014">
    <property type="entry name" value="Kunitz_BPTI"/>
    <property type="match status" value="2"/>
</dbReference>
<dbReference type="PROSITE" id="PS51390">
    <property type="entry name" value="WAP"/>
    <property type="match status" value="3"/>
</dbReference>
<comment type="similarity">
    <text evidence="1">Belongs to the venom Kunitz-type family.</text>
</comment>
<gene>
    <name evidence="7" type="ORF">PODLI_1B018771</name>
</gene>
<dbReference type="FunFam" id="4.10.410.10:FF:000020">
    <property type="entry name" value="Collagen, type VI, alpha 3"/>
    <property type="match status" value="1"/>
</dbReference>
<accession>A0AA35PAC6</accession>
<dbReference type="PRINTS" id="PR00003">
    <property type="entry name" value="4DISULPHCORE"/>
</dbReference>
<feature type="chain" id="PRO_5041283825" evidence="4">
    <location>
        <begin position="24"/>
        <end position="514"/>
    </location>
</feature>
<evidence type="ECO:0000259" key="6">
    <source>
        <dbReference type="PROSITE" id="PS51390"/>
    </source>
</evidence>
<dbReference type="SMART" id="SM00131">
    <property type="entry name" value="KU"/>
    <property type="match status" value="2"/>
</dbReference>
<dbReference type="GO" id="GO:0004867">
    <property type="term" value="F:serine-type endopeptidase inhibitor activity"/>
    <property type="evidence" value="ECO:0007669"/>
    <property type="project" value="InterPro"/>
</dbReference>
<feature type="domain" description="WAP" evidence="6">
    <location>
        <begin position="154"/>
        <end position="202"/>
    </location>
</feature>
<dbReference type="AlphaFoldDB" id="A0AA35PAC6"/>
<dbReference type="EMBL" id="OX395131">
    <property type="protein sequence ID" value="CAI5778630.1"/>
    <property type="molecule type" value="Genomic_DNA"/>
</dbReference>
<dbReference type="SMART" id="SM00217">
    <property type="entry name" value="WAP"/>
    <property type="match status" value="6"/>
</dbReference>
<dbReference type="InterPro" id="IPR002223">
    <property type="entry name" value="Kunitz_BPTI"/>
</dbReference>
<dbReference type="Proteomes" id="UP001178461">
    <property type="component" value="Chromosome 6"/>
</dbReference>
<dbReference type="InterPro" id="IPR020901">
    <property type="entry name" value="Prtase_inh_Kunz-CS"/>
</dbReference>
<feature type="domain" description="WAP" evidence="6">
    <location>
        <begin position="322"/>
        <end position="370"/>
    </location>
</feature>
<dbReference type="SUPFAM" id="SSF57256">
    <property type="entry name" value="Elafin-like"/>
    <property type="match status" value="6"/>
</dbReference>
<dbReference type="InterPro" id="IPR051388">
    <property type="entry name" value="Serpin_venom_toxin"/>
</dbReference>
<evidence type="ECO:0000259" key="5">
    <source>
        <dbReference type="PROSITE" id="PS50279"/>
    </source>
</evidence>
<feature type="domain" description="BPTI/Kunitz inhibitor" evidence="5">
    <location>
        <begin position="449"/>
        <end position="499"/>
    </location>
</feature>
<feature type="region of interest" description="Disordered" evidence="3">
    <location>
        <begin position="205"/>
        <end position="234"/>
    </location>
</feature>
<protein>
    <submittedName>
        <fullName evidence="7">Four-disulfide core domain 3-like</fullName>
    </submittedName>
</protein>
<dbReference type="GO" id="GO:0005576">
    <property type="term" value="C:extracellular region"/>
    <property type="evidence" value="ECO:0007669"/>
    <property type="project" value="InterPro"/>
</dbReference>
<keyword evidence="2" id="KW-1015">Disulfide bond</keyword>
<dbReference type="PANTHER" id="PTHR46751:SF1">
    <property type="entry name" value="WAP FOUR-DISULFIDE CORE DOMAIN PROTEIN 6A"/>
    <property type="match status" value="1"/>
</dbReference>
<feature type="domain" description="BPTI/Kunitz inhibitor" evidence="5">
    <location>
        <begin position="375"/>
        <end position="425"/>
    </location>
</feature>
<keyword evidence="8" id="KW-1185">Reference proteome</keyword>
<evidence type="ECO:0000313" key="8">
    <source>
        <dbReference type="Proteomes" id="UP001178461"/>
    </source>
</evidence>
<dbReference type="SUPFAM" id="SSF57362">
    <property type="entry name" value="BPTI-like"/>
    <property type="match status" value="2"/>
</dbReference>
<keyword evidence="4" id="KW-0732">Signal</keyword>
<feature type="compositionally biased region" description="Basic and acidic residues" evidence="3">
    <location>
        <begin position="214"/>
        <end position="233"/>
    </location>
</feature>
<feature type="domain" description="WAP" evidence="6">
    <location>
        <begin position="230"/>
        <end position="275"/>
    </location>
</feature>
<feature type="signal peptide" evidence="4">
    <location>
        <begin position="1"/>
        <end position="23"/>
    </location>
</feature>
<evidence type="ECO:0000256" key="3">
    <source>
        <dbReference type="SAM" id="MobiDB-lite"/>
    </source>
</evidence>
<dbReference type="PROSITE" id="PS50279">
    <property type="entry name" value="BPTI_KUNITZ_2"/>
    <property type="match status" value="2"/>
</dbReference>
<sequence>MRAHLAVLLLLGLLALQVEPSSAKMMKHRAQGVYHHEAGEIHMDEETFQTPARSTNGSPTPGMCPATITRHHLGAAYCSEGKPCPGDQKCCRVGNILKCVLPEGVHRGYCPHSEDHAAAAAASSSSSPCSDDSQCTSEEKCCMRGGLRRCTKAQPEKRGLCPKSRLLPAFRLCDSECKDDRSCSLGLKCCFKDCGLKCVNPEIHHQGSGQRNRQLWEREKAEPSGHGGQEEVRPGQCPVPHGSGTCAELCHSDASCPLGQKCCSNGCGHECMKVTGVKPGICPALARGNESLPLQFCSTDVSCPGDQLCCKTMCGRQCLLPFGEHPGMCPRKKVVRSFAPCEDKCRDDRDCDITKKCCFSGCGRDCLDPVPSDRCLLPPEIGLCRAYIQLYFYCPVRRRCLQFLYGGCGGNSNRFSTKEECQKSCGKIKAGADEELLMELASHSVPDFCNLPSDPGHCDNSTLRFHHSSHTGQCLKFLYRGCGGNRNNFGTQLSCLQTCADPGSRIYEDVDQEA</sequence>
<organism evidence="7 8">
    <name type="scientific">Podarcis lilfordi</name>
    <name type="common">Lilford's wall lizard</name>
    <dbReference type="NCBI Taxonomy" id="74358"/>
    <lineage>
        <taxon>Eukaryota</taxon>
        <taxon>Metazoa</taxon>
        <taxon>Chordata</taxon>
        <taxon>Craniata</taxon>
        <taxon>Vertebrata</taxon>
        <taxon>Euteleostomi</taxon>
        <taxon>Lepidosauria</taxon>
        <taxon>Squamata</taxon>
        <taxon>Bifurcata</taxon>
        <taxon>Unidentata</taxon>
        <taxon>Episquamata</taxon>
        <taxon>Laterata</taxon>
        <taxon>Lacertibaenia</taxon>
        <taxon>Lacertidae</taxon>
        <taxon>Podarcis</taxon>
    </lineage>
</organism>
<dbReference type="PANTHER" id="PTHR46751">
    <property type="entry name" value="EPPIN"/>
    <property type="match status" value="1"/>
</dbReference>
<dbReference type="CDD" id="cd00109">
    <property type="entry name" value="Kunitz-type"/>
    <property type="match status" value="2"/>
</dbReference>
<evidence type="ECO:0000256" key="4">
    <source>
        <dbReference type="SAM" id="SignalP"/>
    </source>
</evidence>
<evidence type="ECO:0000256" key="1">
    <source>
        <dbReference type="ARBA" id="ARBA00008415"/>
    </source>
</evidence>
<dbReference type="PRINTS" id="PR00759">
    <property type="entry name" value="BASICPTASE"/>
</dbReference>
<dbReference type="PROSITE" id="PS00280">
    <property type="entry name" value="BPTI_KUNITZ_1"/>
    <property type="match status" value="2"/>
</dbReference>
<evidence type="ECO:0000256" key="2">
    <source>
        <dbReference type="ARBA" id="ARBA00023157"/>
    </source>
</evidence>
<dbReference type="InterPro" id="IPR036880">
    <property type="entry name" value="Kunitz_BPTI_sf"/>
</dbReference>
<dbReference type="Pfam" id="PF00095">
    <property type="entry name" value="WAP"/>
    <property type="match status" value="6"/>
</dbReference>
<evidence type="ECO:0000313" key="7">
    <source>
        <dbReference type="EMBL" id="CAI5778630.1"/>
    </source>
</evidence>
<dbReference type="InterPro" id="IPR008197">
    <property type="entry name" value="WAP_dom"/>
</dbReference>
<dbReference type="InterPro" id="IPR036645">
    <property type="entry name" value="Elafin-like_sf"/>
</dbReference>